<protein>
    <submittedName>
        <fullName evidence="3">Exocyst complex component 84B</fullName>
    </submittedName>
</protein>
<organism evidence="3 4">
    <name type="scientific">Striga asiatica</name>
    <name type="common">Asiatic witchweed</name>
    <name type="synonym">Buchnera asiatica</name>
    <dbReference type="NCBI Taxonomy" id="4170"/>
    <lineage>
        <taxon>Eukaryota</taxon>
        <taxon>Viridiplantae</taxon>
        <taxon>Streptophyta</taxon>
        <taxon>Embryophyta</taxon>
        <taxon>Tracheophyta</taxon>
        <taxon>Spermatophyta</taxon>
        <taxon>Magnoliopsida</taxon>
        <taxon>eudicotyledons</taxon>
        <taxon>Gunneridae</taxon>
        <taxon>Pentapetalae</taxon>
        <taxon>asterids</taxon>
        <taxon>lamiids</taxon>
        <taxon>Lamiales</taxon>
        <taxon>Orobanchaceae</taxon>
        <taxon>Buchnereae</taxon>
        <taxon>Striga</taxon>
    </lineage>
</organism>
<keyword evidence="1" id="KW-0813">Transport</keyword>
<feature type="compositionally biased region" description="Low complexity" evidence="2">
    <location>
        <begin position="218"/>
        <end position="237"/>
    </location>
</feature>
<feature type="region of interest" description="Disordered" evidence="2">
    <location>
        <begin position="213"/>
        <end position="237"/>
    </location>
</feature>
<dbReference type="OrthoDB" id="642193at2759"/>
<evidence type="ECO:0000313" key="4">
    <source>
        <dbReference type="Proteomes" id="UP000325081"/>
    </source>
</evidence>
<evidence type="ECO:0000256" key="2">
    <source>
        <dbReference type="SAM" id="MobiDB-lite"/>
    </source>
</evidence>
<dbReference type="Proteomes" id="UP000325081">
    <property type="component" value="Unassembled WGS sequence"/>
</dbReference>
<dbReference type="GO" id="GO:0008104">
    <property type="term" value="P:intracellular protein localization"/>
    <property type="evidence" value="ECO:0007669"/>
    <property type="project" value="TreeGrafter"/>
</dbReference>
<comment type="caution">
    <text evidence="3">The sequence shown here is derived from an EMBL/GenBank/DDBJ whole genome shotgun (WGS) entry which is preliminary data.</text>
</comment>
<dbReference type="InterPro" id="IPR033961">
    <property type="entry name" value="Exo84"/>
</dbReference>
<keyword evidence="4" id="KW-1185">Reference proteome</keyword>
<name>A0A5A7PVM6_STRAF</name>
<reference evidence="4" key="1">
    <citation type="journal article" date="2019" name="Curr. Biol.">
        <title>Genome Sequence of Striga asiatica Provides Insight into the Evolution of Plant Parasitism.</title>
        <authorList>
            <person name="Yoshida S."/>
            <person name="Kim S."/>
            <person name="Wafula E.K."/>
            <person name="Tanskanen J."/>
            <person name="Kim Y.M."/>
            <person name="Honaas L."/>
            <person name="Yang Z."/>
            <person name="Spallek T."/>
            <person name="Conn C.E."/>
            <person name="Ichihashi Y."/>
            <person name="Cheong K."/>
            <person name="Cui S."/>
            <person name="Der J.P."/>
            <person name="Gundlach H."/>
            <person name="Jiao Y."/>
            <person name="Hori C."/>
            <person name="Ishida J.K."/>
            <person name="Kasahara H."/>
            <person name="Kiba T."/>
            <person name="Kim M.S."/>
            <person name="Koo N."/>
            <person name="Laohavisit A."/>
            <person name="Lee Y.H."/>
            <person name="Lumba S."/>
            <person name="McCourt P."/>
            <person name="Mortimer J.C."/>
            <person name="Mutuku J.M."/>
            <person name="Nomura T."/>
            <person name="Sasaki-Sekimoto Y."/>
            <person name="Seto Y."/>
            <person name="Wang Y."/>
            <person name="Wakatake T."/>
            <person name="Sakakibara H."/>
            <person name="Demura T."/>
            <person name="Yamaguchi S."/>
            <person name="Yoneyama K."/>
            <person name="Manabe R.I."/>
            <person name="Nelson D.C."/>
            <person name="Schulman A.H."/>
            <person name="Timko M.P."/>
            <person name="dePamphilis C.W."/>
            <person name="Choi D."/>
            <person name="Shirasu K."/>
        </authorList>
    </citation>
    <scope>NUCLEOTIDE SEQUENCE [LARGE SCALE GENOMIC DNA]</scope>
    <source>
        <strain evidence="4">cv. UVA1</strain>
    </source>
</reference>
<evidence type="ECO:0000256" key="1">
    <source>
        <dbReference type="ARBA" id="ARBA00022448"/>
    </source>
</evidence>
<dbReference type="AlphaFoldDB" id="A0A5A7PVM6"/>
<dbReference type="EMBL" id="BKCP01005183">
    <property type="protein sequence ID" value="GER36622.1"/>
    <property type="molecule type" value="Genomic_DNA"/>
</dbReference>
<dbReference type="PANTHER" id="PTHR21426:SF15">
    <property type="entry name" value="EXOCYST COMPLEX COMPONENT EXO84A"/>
    <property type="match status" value="1"/>
</dbReference>
<evidence type="ECO:0000313" key="3">
    <source>
        <dbReference type="EMBL" id="GER36622.1"/>
    </source>
</evidence>
<dbReference type="GO" id="GO:0006893">
    <property type="term" value="P:Golgi to plasma membrane transport"/>
    <property type="evidence" value="ECO:0007669"/>
    <property type="project" value="TreeGrafter"/>
</dbReference>
<proteinExistence type="predicted"/>
<dbReference type="PANTHER" id="PTHR21426">
    <property type="entry name" value="EXOCYST COMPLEX COMPONENT 8"/>
    <property type="match status" value="1"/>
</dbReference>
<gene>
    <name evidence="3" type="ORF">STAS_12955</name>
</gene>
<accession>A0A5A7PVM6</accession>
<dbReference type="GO" id="GO:0006887">
    <property type="term" value="P:exocytosis"/>
    <property type="evidence" value="ECO:0007669"/>
    <property type="project" value="InterPro"/>
</dbReference>
<feature type="region of interest" description="Disordered" evidence="2">
    <location>
        <begin position="35"/>
        <end position="61"/>
    </location>
</feature>
<dbReference type="GO" id="GO:0000145">
    <property type="term" value="C:exocyst"/>
    <property type="evidence" value="ECO:0007669"/>
    <property type="project" value="InterPro"/>
</dbReference>
<sequence>MSDLEGELVSLKNLLSSRANIIHTIADGVRIESLHEGPHHHHHSPDDPLEPPSNPITTDPSSNPLVENLEILLAEHRVDEALSLLDDAKHAALDKPLAPSSLLSLQNTILEYRQRLADQLAEMHQNFSDGYVIVAKKDFYLDMEFVILFASQGRYLSRNLHQVMKNIIGRAIEAVQAKNIDPYSVLLEDEWFADIAQIAIKMLMGHPEFENAERDMNSPTASMSARSVSSAHSHGSS</sequence>